<keyword evidence="1" id="KW-0472">Membrane</keyword>
<feature type="transmembrane region" description="Helical" evidence="1">
    <location>
        <begin position="82"/>
        <end position="99"/>
    </location>
</feature>
<keyword evidence="3" id="KW-0645">Protease</keyword>
<evidence type="ECO:0000256" key="1">
    <source>
        <dbReference type="SAM" id="Phobius"/>
    </source>
</evidence>
<gene>
    <name evidence="3" type="ORF">B1756_01845</name>
</gene>
<keyword evidence="1" id="KW-0812">Transmembrane</keyword>
<keyword evidence="3" id="KW-0378">Hydrolase</keyword>
<organism evidence="3 4">
    <name type="scientific">Natrarchaeobaculum aegyptiacum</name>
    <dbReference type="NCBI Taxonomy" id="745377"/>
    <lineage>
        <taxon>Archaea</taxon>
        <taxon>Methanobacteriati</taxon>
        <taxon>Methanobacteriota</taxon>
        <taxon>Stenosarchaea group</taxon>
        <taxon>Halobacteria</taxon>
        <taxon>Halobacteriales</taxon>
        <taxon>Natrialbaceae</taxon>
        <taxon>Natrarchaeobaculum</taxon>
    </lineage>
</organism>
<dbReference type="GO" id="GO:0006508">
    <property type="term" value="P:proteolysis"/>
    <property type="evidence" value="ECO:0007669"/>
    <property type="project" value="UniProtKB-KW"/>
</dbReference>
<dbReference type="EMBL" id="CP019893">
    <property type="protein sequence ID" value="ARS88623.1"/>
    <property type="molecule type" value="Genomic_DNA"/>
</dbReference>
<accession>A0A2Z2HPW7</accession>
<dbReference type="AlphaFoldDB" id="A0A2Z2HPW7"/>
<dbReference type="Pfam" id="PF02517">
    <property type="entry name" value="Rce1-like"/>
    <property type="match status" value="1"/>
</dbReference>
<dbReference type="KEGG" id="naj:B1756_01845"/>
<dbReference type="GO" id="GO:0004175">
    <property type="term" value="F:endopeptidase activity"/>
    <property type="evidence" value="ECO:0007669"/>
    <property type="project" value="UniProtKB-ARBA"/>
</dbReference>
<dbReference type="Proteomes" id="UP000250088">
    <property type="component" value="Chromosome"/>
</dbReference>
<dbReference type="InterPro" id="IPR003675">
    <property type="entry name" value="Rce1/LyrA-like_dom"/>
</dbReference>
<name>A0A2Z2HPW7_9EURY</name>
<keyword evidence="1" id="KW-1133">Transmembrane helix</keyword>
<evidence type="ECO:0000313" key="3">
    <source>
        <dbReference type="EMBL" id="ARS88623.1"/>
    </source>
</evidence>
<feature type="domain" description="CAAX prenyl protease 2/Lysostaphin resistance protein A-like" evidence="2">
    <location>
        <begin position="126"/>
        <end position="205"/>
    </location>
</feature>
<feature type="transmembrane region" description="Helical" evidence="1">
    <location>
        <begin position="119"/>
        <end position="137"/>
    </location>
</feature>
<sequence>MATDRERTDAGWGWGWIRAGFDRLSWVQKSLLAGAVLTVLWTSTVPTNLESRVVVDSLLLIGGPLALGLTHGRRIGWTINRVAVRNAVLLSLFVLPFYLVGSTLPTIREFYPMWDTSAAPGSFLPHALQLFVLALAAETYYRGLLCVGVSEIGFKAVFISPIVYMIHHASKPPIEFLLSGPTDVLFGAVDYHSNSILPSVIAHGAGLVLLDWLVLHDPLFDPTPFLEVLTWLPVPI</sequence>
<evidence type="ECO:0000259" key="2">
    <source>
        <dbReference type="Pfam" id="PF02517"/>
    </source>
</evidence>
<dbReference type="GO" id="GO:0080120">
    <property type="term" value="P:CAAX-box protein maturation"/>
    <property type="evidence" value="ECO:0007669"/>
    <property type="project" value="UniProtKB-ARBA"/>
</dbReference>
<reference evidence="4" key="1">
    <citation type="submission" date="2017-02" db="EMBL/GenBank/DDBJ databases">
        <title>Natronthermophilus aegyptiacus gen. nov.,sp. nov., an aerobic, extremely halophilic alkalithermophilic archaeon isolated from the athalassohaline Wadi An Natrun, Egypt.</title>
        <authorList>
            <person name="Zhao B."/>
        </authorList>
    </citation>
    <scope>NUCLEOTIDE SEQUENCE [LARGE SCALE GENOMIC DNA]</scope>
    <source>
        <strain evidence="4">JW/NM-HA 15</strain>
    </source>
</reference>
<protein>
    <submittedName>
        <fullName evidence="3">CAAX protease family protein</fullName>
    </submittedName>
</protein>
<evidence type="ECO:0000313" key="4">
    <source>
        <dbReference type="Proteomes" id="UP000250088"/>
    </source>
</evidence>
<feature type="transmembrane region" description="Helical" evidence="1">
    <location>
        <begin position="144"/>
        <end position="166"/>
    </location>
</feature>
<proteinExistence type="predicted"/>
<dbReference type="OrthoDB" id="247384at2157"/>
<keyword evidence="4" id="KW-1185">Reference proteome</keyword>